<dbReference type="EMBL" id="UYRR01031837">
    <property type="protein sequence ID" value="VDK52888.1"/>
    <property type="molecule type" value="Genomic_DNA"/>
</dbReference>
<feature type="region of interest" description="Disordered" evidence="10">
    <location>
        <begin position="145"/>
        <end position="173"/>
    </location>
</feature>
<dbReference type="PANTHER" id="PTHR24248">
    <property type="entry name" value="ADRENERGIC RECEPTOR-RELATED G-PROTEIN COUPLED RECEPTOR"/>
    <property type="match status" value="1"/>
</dbReference>
<dbReference type="GO" id="GO:0005886">
    <property type="term" value="C:plasma membrane"/>
    <property type="evidence" value="ECO:0007669"/>
    <property type="project" value="UniProtKB-SubCell"/>
</dbReference>
<evidence type="ECO:0000256" key="8">
    <source>
        <dbReference type="ARBA" id="ARBA00023170"/>
    </source>
</evidence>
<dbReference type="PROSITE" id="PS50262">
    <property type="entry name" value="G_PROTEIN_RECEP_F1_2"/>
    <property type="match status" value="1"/>
</dbReference>
<dbReference type="SUPFAM" id="SSF81321">
    <property type="entry name" value="Family A G protein-coupled receptor-like"/>
    <property type="match status" value="1"/>
</dbReference>
<dbReference type="GO" id="GO:0001591">
    <property type="term" value="F:dopamine neurotransmitter receptor activity, coupled via Gi/Go"/>
    <property type="evidence" value="ECO:0007669"/>
    <property type="project" value="TreeGrafter"/>
</dbReference>
<feature type="transmembrane region" description="Helical" evidence="11">
    <location>
        <begin position="348"/>
        <end position="368"/>
    </location>
</feature>
<reference evidence="13 14" key="1">
    <citation type="submission" date="2018-11" db="EMBL/GenBank/DDBJ databases">
        <authorList>
            <consortium name="Pathogen Informatics"/>
        </authorList>
    </citation>
    <scope>NUCLEOTIDE SEQUENCE [LARGE SCALE GENOMIC DNA]</scope>
</reference>
<protein>
    <recommendedName>
        <fullName evidence="12">G-protein coupled receptors family 1 profile domain-containing protein</fullName>
    </recommendedName>
</protein>
<feature type="domain" description="G-protein coupled receptors family 1 profile" evidence="12">
    <location>
        <begin position="330"/>
        <end position="406"/>
    </location>
</feature>
<dbReference type="InterPro" id="IPR000276">
    <property type="entry name" value="GPCR_Rhodpsn"/>
</dbReference>
<feature type="transmembrane region" description="Helical" evidence="11">
    <location>
        <begin position="388"/>
        <end position="409"/>
    </location>
</feature>
<keyword evidence="4 11" id="KW-1133">Transmembrane helix</keyword>
<dbReference type="Pfam" id="PF00001">
    <property type="entry name" value="7tm_1"/>
    <property type="match status" value="1"/>
</dbReference>
<dbReference type="PANTHER" id="PTHR24248:SF125">
    <property type="entry name" value="DOPAMINE D2-LIKE RECEPTOR"/>
    <property type="match status" value="1"/>
</dbReference>
<dbReference type="Gene3D" id="1.20.1070.10">
    <property type="entry name" value="Rhodopsin 7-helix transmembrane proteins"/>
    <property type="match status" value="1"/>
</dbReference>
<keyword evidence="8" id="KW-0675">Receptor</keyword>
<dbReference type="Proteomes" id="UP000267096">
    <property type="component" value="Unassembled WGS sequence"/>
</dbReference>
<keyword evidence="7" id="KW-1015">Disulfide bond</keyword>
<evidence type="ECO:0000256" key="2">
    <source>
        <dbReference type="ARBA" id="ARBA00022475"/>
    </source>
</evidence>
<keyword evidence="5" id="KW-0297">G-protein coupled receptor</keyword>
<evidence type="ECO:0000256" key="1">
    <source>
        <dbReference type="ARBA" id="ARBA00004651"/>
    </source>
</evidence>
<evidence type="ECO:0000313" key="14">
    <source>
        <dbReference type="Proteomes" id="UP000267096"/>
    </source>
</evidence>
<evidence type="ECO:0000256" key="3">
    <source>
        <dbReference type="ARBA" id="ARBA00022692"/>
    </source>
</evidence>
<proteinExistence type="predicted"/>
<organism evidence="13 14">
    <name type="scientific">Anisakis simplex</name>
    <name type="common">Herring worm</name>
    <dbReference type="NCBI Taxonomy" id="6269"/>
    <lineage>
        <taxon>Eukaryota</taxon>
        <taxon>Metazoa</taxon>
        <taxon>Ecdysozoa</taxon>
        <taxon>Nematoda</taxon>
        <taxon>Chromadorea</taxon>
        <taxon>Rhabditida</taxon>
        <taxon>Spirurina</taxon>
        <taxon>Ascaridomorpha</taxon>
        <taxon>Ascaridoidea</taxon>
        <taxon>Anisakidae</taxon>
        <taxon>Anisakis</taxon>
        <taxon>Anisakis simplex complex</taxon>
    </lineage>
</organism>
<keyword evidence="3 11" id="KW-0812">Transmembrane</keyword>
<evidence type="ECO:0000256" key="5">
    <source>
        <dbReference type="ARBA" id="ARBA00023040"/>
    </source>
</evidence>
<dbReference type="GO" id="GO:0004930">
    <property type="term" value="F:G protein-coupled receptor activity"/>
    <property type="evidence" value="ECO:0007669"/>
    <property type="project" value="UniProtKB-KW"/>
</dbReference>
<keyword evidence="14" id="KW-1185">Reference proteome</keyword>
<keyword evidence="2" id="KW-1003">Cell membrane</keyword>
<evidence type="ECO:0000256" key="10">
    <source>
        <dbReference type="SAM" id="MobiDB-lite"/>
    </source>
</evidence>
<sequence length="447" mass="50277">MPAILRRLSKRRPKLFRSATSTAACSSPSKQNAHEISIPVIENNCTDEFDDDKIFDDTVVNDEPNSQTEPDPPANSQSDIELVSISLPLSAHTSYANSAPCPCSQAIINRLPLIEMNGDANESGPTTILVPNANFVDYCNTHMQREQDHQQNRPEQPAAETGRRNVDDGIFPNDANNHKFRLLRLRRQLKVDEPDTTPTEECIIQNPHASDSSTIKNNVLADFADDKRTQTPPTVTFDKNVKDTDCTTDSQECTAPLTNDNNKQGEKEQFPLLLQPVVVNSNLIQIGFIKTEIIDVCSCEGNQFCSFRVNTSGGFAVRIVKRKLIPKESSLKRKVSKSQRKEKRATKTLGIVVGIFLICWVPFFSMNILNGICIKLGNEMCQIGFGPFFYSTWIGYMNSFMNPIIYTIFNTEFRRAFKSILLGKKTSRRQTHAAANFRKELKHRVNV</sequence>
<evidence type="ECO:0000256" key="7">
    <source>
        <dbReference type="ARBA" id="ARBA00023157"/>
    </source>
</evidence>
<evidence type="ECO:0000256" key="4">
    <source>
        <dbReference type="ARBA" id="ARBA00022989"/>
    </source>
</evidence>
<evidence type="ECO:0000259" key="12">
    <source>
        <dbReference type="PROSITE" id="PS50262"/>
    </source>
</evidence>
<comment type="subcellular location">
    <subcellularLocation>
        <location evidence="1">Cell membrane</location>
        <topology evidence="1">Multi-pass membrane protein</topology>
    </subcellularLocation>
</comment>
<evidence type="ECO:0000256" key="11">
    <source>
        <dbReference type="SAM" id="Phobius"/>
    </source>
</evidence>
<keyword evidence="6 11" id="KW-0472">Membrane</keyword>
<dbReference type="OrthoDB" id="10010417at2759"/>
<evidence type="ECO:0000256" key="9">
    <source>
        <dbReference type="ARBA" id="ARBA00023224"/>
    </source>
</evidence>
<feature type="compositionally biased region" description="Polar residues" evidence="10">
    <location>
        <begin position="63"/>
        <end position="77"/>
    </location>
</feature>
<gene>
    <name evidence="13" type="ORF">ASIM_LOCUS14607</name>
</gene>
<keyword evidence="9" id="KW-0807">Transducer</keyword>
<evidence type="ECO:0000256" key="6">
    <source>
        <dbReference type="ARBA" id="ARBA00023136"/>
    </source>
</evidence>
<accession>A0A3P6SGD3</accession>
<dbReference type="InterPro" id="IPR017452">
    <property type="entry name" value="GPCR_Rhodpsn_7TM"/>
</dbReference>
<dbReference type="GO" id="GO:0045202">
    <property type="term" value="C:synapse"/>
    <property type="evidence" value="ECO:0007669"/>
    <property type="project" value="GOC"/>
</dbReference>
<dbReference type="PRINTS" id="PR00237">
    <property type="entry name" value="GPCRRHODOPSN"/>
</dbReference>
<feature type="region of interest" description="Disordered" evidence="10">
    <location>
        <begin position="56"/>
        <end position="77"/>
    </location>
</feature>
<dbReference type="AlphaFoldDB" id="A0A3P6SGD3"/>
<name>A0A3P6SGD3_ANISI</name>
<evidence type="ECO:0000313" key="13">
    <source>
        <dbReference type="EMBL" id="VDK52888.1"/>
    </source>
</evidence>